<dbReference type="EMBL" id="CYZA01000006">
    <property type="protein sequence ID" value="CUN80623.1"/>
    <property type="molecule type" value="Genomic_DNA"/>
</dbReference>
<gene>
    <name evidence="2" type="ORF">ERS852395_01368</name>
</gene>
<evidence type="ECO:0000313" key="3">
    <source>
        <dbReference type="Proteomes" id="UP000095447"/>
    </source>
</evidence>
<name>A0A173ZXN3_9FIRM</name>
<dbReference type="Gene3D" id="3.30.470.30">
    <property type="entry name" value="DNA ligase/mRNA capping enzyme"/>
    <property type="match status" value="1"/>
</dbReference>
<proteinExistence type="predicted"/>
<protein>
    <submittedName>
        <fullName evidence="2">RNA ligase</fullName>
    </submittedName>
</protein>
<keyword evidence="2" id="KW-0436">Ligase</keyword>
<dbReference type="RefSeq" id="WP_055053126.1">
    <property type="nucleotide sequence ID" value="NZ_CYZA01000006.1"/>
</dbReference>
<dbReference type="Pfam" id="PF09414">
    <property type="entry name" value="RNA_ligase"/>
    <property type="match status" value="1"/>
</dbReference>
<dbReference type="InterPro" id="IPR021122">
    <property type="entry name" value="RNA_ligase_dom_REL/Rnl2"/>
</dbReference>
<evidence type="ECO:0000313" key="2">
    <source>
        <dbReference type="EMBL" id="CUN80623.1"/>
    </source>
</evidence>
<dbReference type="Proteomes" id="UP000095447">
    <property type="component" value="Unassembled WGS sequence"/>
</dbReference>
<feature type="domain" description="RNA ligase" evidence="1">
    <location>
        <begin position="180"/>
        <end position="405"/>
    </location>
</feature>
<sequence>MYCAYITELKQLRKHSNADRLQLGTVFGNTVIVDLSYYEGQKVVFFPVDGQLGEEFAKENNLLRIKNEDGTTTGGYLDPVKRNIKAMRLRGEKSEGLVLPVESLSKWTDINKLSLGDQITVLDGTVICKKYIPRSNHKKSNNGPKVKTPNLKNKFPYFKEHADTEQLAYNLNAFKPGDTCYITLKMHGTSGRTANAIEVTTKKKTLLQKLFCRPAPAIKEWKIVTGTRRVVLNTFEGGYYGNDKFRQKYHDYFIDKLPKGMEVFYEIVGWVDGTEQTIMGTCSNAKIKDKEVKKLYGDETVFSYGCTPGTSDIYVYRMTMTNEDGVITEIPWEEVKNWCDCLGVKHVPEFDKFLFTTKEDLMERVEKYYDGPDPIGATHVREGVVVRIDNRSSFKAYKHKNFTFKVLEGLIKDSSDTPDMEEAQEIIEEETV</sequence>
<reference evidence="2 3" key="1">
    <citation type="submission" date="2015-09" db="EMBL/GenBank/DDBJ databases">
        <authorList>
            <consortium name="Pathogen Informatics"/>
        </authorList>
    </citation>
    <scope>NUCLEOTIDE SEQUENCE [LARGE SCALE GENOMIC DNA]</scope>
    <source>
        <strain evidence="2 3">2789STDY5608838</strain>
    </source>
</reference>
<evidence type="ECO:0000259" key="1">
    <source>
        <dbReference type="Pfam" id="PF09414"/>
    </source>
</evidence>
<dbReference type="SUPFAM" id="SSF56091">
    <property type="entry name" value="DNA ligase/mRNA capping enzyme, catalytic domain"/>
    <property type="match status" value="1"/>
</dbReference>
<dbReference type="AlphaFoldDB" id="A0A173ZXN3"/>
<dbReference type="GO" id="GO:0016874">
    <property type="term" value="F:ligase activity"/>
    <property type="evidence" value="ECO:0007669"/>
    <property type="project" value="UniProtKB-KW"/>
</dbReference>
<accession>A0A173ZXN3</accession>
<organism evidence="2 3">
    <name type="scientific">Blautia obeum</name>
    <dbReference type="NCBI Taxonomy" id="40520"/>
    <lineage>
        <taxon>Bacteria</taxon>
        <taxon>Bacillati</taxon>
        <taxon>Bacillota</taxon>
        <taxon>Clostridia</taxon>
        <taxon>Lachnospirales</taxon>
        <taxon>Lachnospiraceae</taxon>
        <taxon>Blautia</taxon>
    </lineage>
</organism>